<dbReference type="OrthoDB" id="4883520at2"/>
<evidence type="ECO:0000313" key="2">
    <source>
        <dbReference type="Proteomes" id="UP000198797"/>
    </source>
</evidence>
<dbReference type="EMBL" id="FMCU01000009">
    <property type="protein sequence ID" value="SCF30125.1"/>
    <property type="molecule type" value="Genomic_DNA"/>
</dbReference>
<accession>A0A1C4ZAX1</accession>
<dbReference type="AlphaFoldDB" id="A0A1C4ZAX1"/>
<name>A0A1C4ZAX1_9ACTN</name>
<gene>
    <name evidence="1" type="ORF">GA0070216_10928</name>
</gene>
<sequence length="87" mass="10376">MIYRAGRRLLPQHVRTVTFGTRRWRGLDPEQVYAFLDQVADELERVTRDLATASTEGERIRVALRRWGSGHVDCRRTRAARNRWWPR</sequence>
<reference evidence="2" key="1">
    <citation type="submission" date="2016-06" db="EMBL/GenBank/DDBJ databases">
        <authorList>
            <person name="Varghese N."/>
            <person name="Submissions Spin"/>
        </authorList>
    </citation>
    <scope>NUCLEOTIDE SEQUENCE [LARGE SCALE GENOMIC DNA]</scope>
    <source>
        <strain evidence="2">DSM 44100</strain>
    </source>
</reference>
<organism evidence="1 2">
    <name type="scientific">Micromonospora matsumotoense</name>
    <dbReference type="NCBI Taxonomy" id="121616"/>
    <lineage>
        <taxon>Bacteria</taxon>
        <taxon>Bacillati</taxon>
        <taxon>Actinomycetota</taxon>
        <taxon>Actinomycetes</taxon>
        <taxon>Micromonosporales</taxon>
        <taxon>Micromonosporaceae</taxon>
        <taxon>Micromonospora</taxon>
    </lineage>
</organism>
<dbReference type="RefSeq" id="WP_091247475.1">
    <property type="nucleotide sequence ID" value="NZ_FMCU01000009.1"/>
</dbReference>
<keyword evidence="2" id="KW-1185">Reference proteome</keyword>
<dbReference type="Gene3D" id="6.10.250.660">
    <property type="match status" value="1"/>
</dbReference>
<dbReference type="NCBIfam" id="TIGR03544">
    <property type="entry name" value="DivI1A_domain"/>
    <property type="match status" value="1"/>
</dbReference>
<evidence type="ECO:0000313" key="1">
    <source>
        <dbReference type="EMBL" id="SCF30125.1"/>
    </source>
</evidence>
<proteinExistence type="predicted"/>
<protein>
    <submittedName>
        <fullName evidence="1">DivIVA domain-containing protein</fullName>
    </submittedName>
</protein>
<dbReference type="Proteomes" id="UP000198797">
    <property type="component" value="Unassembled WGS sequence"/>
</dbReference>
<dbReference type="STRING" id="121616.GA0070216_10928"/>
<dbReference type="InterPro" id="IPR019933">
    <property type="entry name" value="DivIVA_domain"/>
</dbReference>